<organism evidence="3 4">
    <name type="scientific">Sphaerobolus stellatus (strain SS14)</name>
    <dbReference type="NCBI Taxonomy" id="990650"/>
    <lineage>
        <taxon>Eukaryota</taxon>
        <taxon>Fungi</taxon>
        <taxon>Dikarya</taxon>
        <taxon>Basidiomycota</taxon>
        <taxon>Agaricomycotina</taxon>
        <taxon>Agaricomycetes</taxon>
        <taxon>Phallomycetidae</taxon>
        <taxon>Geastrales</taxon>
        <taxon>Sphaerobolaceae</taxon>
        <taxon>Sphaerobolus</taxon>
    </lineage>
</organism>
<proteinExistence type="predicted"/>
<name>A0A0C9VTC3_SPHS4</name>
<gene>
    <name evidence="3" type="ORF">M422DRAFT_46421</name>
</gene>
<accession>A0A0C9VTC3</accession>
<reference evidence="3 4" key="1">
    <citation type="submission" date="2014-06" db="EMBL/GenBank/DDBJ databases">
        <title>Evolutionary Origins and Diversification of the Mycorrhizal Mutualists.</title>
        <authorList>
            <consortium name="DOE Joint Genome Institute"/>
            <consortium name="Mycorrhizal Genomics Consortium"/>
            <person name="Kohler A."/>
            <person name="Kuo A."/>
            <person name="Nagy L.G."/>
            <person name="Floudas D."/>
            <person name="Copeland A."/>
            <person name="Barry K.W."/>
            <person name="Cichocki N."/>
            <person name="Veneault-Fourrey C."/>
            <person name="LaButti K."/>
            <person name="Lindquist E.A."/>
            <person name="Lipzen A."/>
            <person name="Lundell T."/>
            <person name="Morin E."/>
            <person name="Murat C."/>
            <person name="Riley R."/>
            <person name="Ohm R."/>
            <person name="Sun H."/>
            <person name="Tunlid A."/>
            <person name="Henrissat B."/>
            <person name="Grigoriev I.V."/>
            <person name="Hibbett D.S."/>
            <person name="Martin F."/>
        </authorList>
    </citation>
    <scope>NUCLEOTIDE SEQUENCE [LARGE SCALE GENOMIC DNA]</scope>
    <source>
        <strain evidence="3 4">SS14</strain>
    </source>
</reference>
<dbReference type="InterPro" id="IPR045340">
    <property type="entry name" value="DUF6533"/>
</dbReference>
<sequence length="309" mass="34352">MNATNSSSVDPAMVQAAIDEFSGELRLRMANIYFEVAPLALLLYDIFLSLDDEIEYMWSRKFKAGTVFYLCARYPTLILLGIDLGGWIGWPSLMLFLAPVPSEHTSKVSVFCSLALGSTESPWVERMPSVEGTTMQAALFSVPRCTQNIDDVISASWIKLGTVVSVLSTVLHVFILGVTCYHTNELRKSLRRMVTKGAVSLTDLILHQGVLRFLIITVWDIEINLSSAYIKSLWGGIDSDVERAVVAILLCRYLITLKQYTSQTGATASHDISSIQFNELPQYVSESIIEEMGDGDRYSEVIDDSHSEV</sequence>
<feature type="transmembrane region" description="Helical" evidence="1">
    <location>
        <begin position="71"/>
        <end position="90"/>
    </location>
</feature>
<dbReference type="Proteomes" id="UP000054279">
    <property type="component" value="Unassembled WGS sequence"/>
</dbReference>
<dbReference type="AlphaFoldDB" id="A0A0C9VTC3"/>
<evidence type="ECO:0000256" key="1">
    <source>
        <dbReference type="SAM" id="Phobius"/>
    </source>
</evidence>
<dbReference type="EMBL" id="KN837110">
    <property type="protein sequence ID" value="KIJ45832.1"/>
    <property type="molecule type" value="Genomic_DNA"/>
</dbReference>
<keyword evidence="1" id="KW-0812">Transmembrane</keyword>
<evidence type="ECO:0000313" key="3">
    <source>
        <dbReference type="EMBL" id="KIJ45832.1"/>
    </source>
</evidence>
<feature type="domain" description="DUF6533" evidence="2">
    <location>
        <begin position="33"/>
        <end position="78"/>
    </location>
</feature>
<evidence type="ECO:0000259" key="2">
    <source>
        <dbReference type="Pfam" id="PF20151"/>
    </source>
</evidence>
<dbReference type="Pfam" id="PF20151">
    <property type="entry name" value="DUF6533"/>
    <property type="match status" value="1"/>
</dbReference>
<dbReference type="HOGENOM" id="CLU_065006_0_2_1"/>
<protein>
    <recommendedName>
        <fullName evidence="2">DUF6533 domain-containing protein</fullName>
    </recommendedName>
</protein>
<feature type="transmembrane region" description="Helical" evidence="1">
    <location>
        <begin position="160"/>
        <end position="183"/>
    </location>
</feature>
<keyword evidence="1" id="KW-0472">Membrane</keyword>
<keyword evidence="4" id="KW-1185">Reference proteome</keyword>
<keyword evidence="1" id="KW-1133">Transmembrane helix</keyword>
<evidence type="ECO:0000313" key="4">
    <source>
        <dbReference type="Proteomes" id="UP000054279"/>
    </source>
</evidence>